<dbReference type="OMA" id="NVEKEWA"/>
<keyword evidence="4" id="KW-1185">Reference proteome</keyword>
<feature type="compositionally biased region" description="Polar residues" evidence="1">
    <location>
        <begin position="38"/>
        <end position="48"/>
    </location>
</feature>
<sequence length="808" mass="86761">MTGSDEGAARSDLLAPPEGKLESPKYELNDAVGEEASENCSDTVQQTVCVEPDDRDCASPEVLQPPEPVTASTSPKTVLSDWASSTPSSPVTAATESMVEARSPKGENGLTTISPDGIAIAAGLPSTTGVESKLSDPPALSVDKALATGSVASDMPPPSFLPRQLRMKRNMNRAPRTQAAHMSNLTVATAAQAPTEGQEGQAATPVDRGSVEDEFAIFMKEIQQLDSQKEAADSHKETEHQEASPRQGEASCTECASPVKQHDSQAVAMTSSYASEKAQRTQECEASAESKGGQGQQQQAVWQGVLDPASGETYYWNTNTDEVTWELPSVTVRSCASKKERNGQPQEERDLRQWAATTFKLTQELSTCSEKVQQLMLQLDFIEAELEAQREPANTGHSAVPSGNVDVSLRLQRFLSAKRQHEAERHKHSQEERGGSSDDELLKEVIDLQLQQGRQTDPSQCEACRQRLLESRGTQSQQAKVRVLASSLARRLGNVEKEWASSLLAALKARLDDWIDGGLSSSFFLKRLERMQHDLQKHLSQDMKAEGHHHELASVFPYSAAAAAVSATSAAKSSPRNCLAAATAASSSDKASGSKASSGRLIGALRIGGAAPRGSSKHSDDSPAVSAAPPTPAGPPPTLPDGVPPAKSEPAHAEVAPAADDSRRREVEVAAPAATRDGAQAPGVSGGTAKRPHNGSACKKISSSNPLVRKRMQLVEKWQKSREKDEESEEEDYEQRRERLKQKKLDEWKEREMASRLAKPGTKEVMSVVLKTGTAEKAPVLKTKTAKKAPATRACAFMLHCSSRGVTL</sequence>
<dbReference type="InterPro" id="IPR001202">
    <property type="entry name" value="WW_dom"/>
</dbReference>
<feature type="compositionally biased region" description="Low complexity" evidence="1">
    <location>
        <begin position="83"/>
        <end position="97"/>
    </location>
</feature>
<feature type="region of interest" description="Disordered" evidence="1">
    <location>
        <begin position="418"/>
        <end position="438"/>
    </location>
</feature>
<evidence type="ECO:0000259" key="2">
    <source>
        <dbReference type="PROSITE" id="PS50020"/>
    </source>
</evidence>
<feature type="compositionally biased region" description="Polar residues" evidence="1">
    <location>
        <begin position="180"/>
        <end position="189"/>
    </location>
</feature>
<evidence type="ECO:0000313" key="4">
    <source>
        <dbReference type="Proteomes" id="UP000030747"/>
    </source>
</evidence>
<gene>
    <name evidence="3" type="ORF">ETH_00034620</name>
</gene>
<feature type="compositionally biased region" description="Basic and acidic residues" evidence="1">
    <location>
        <begin position="713"/>
        <end position="725"/>
    </location>
</feature>
<dbReference type="Proteomes" id="UP000030747">
    <property type="component" value="Unassembled WGS sequence"/>
</dbReference>
<dbReference type="RefSeq" id="XP_013232210.1">
    <property type="nucleotide sequence ID" value="XM_013376756.1"/>
</dbReference>
<evidence type="ECO:0000313" key="3">
    <source>
        <dbReference type="EMBL" id="CDJ41460.1"/>
    </source>
</evidence>
<feature type="compositionally biased region" description="Basic and acidic residues" evidence="1">
    <location>
        <begin position="227"/>
        <end position="243"/>
    </location>
</feature>
<feature type="compositionally biased region" description="Basic and acidic residues" evidence="1">
    <location>
        <begin position="419"/>
        <end position="438"/>
    </location>
</feature>
<dbReference type="VEuPathDB" id="ToxoDB:ETH2_1534800"/>
<dbReference type="Gene3D" id="2.20.70.10">
    <property type="match status" value="1"/>
</dbReference>
<feature type="compositionally biased region" description="Pro residues" evidence="1">
    <location>
        <begin position="629"/>
        <end position="643"/>
    </location>
</feature>
<reference evidence="3" key="1">
    <citation type="submission" date="2013-10" db="EMBL/GenBank/DDBJ databases">
        <title>Genomic analysis of the causative agents of coccidiosis in chickens.</title>
        <authorList>
            <person name="Reid A.J."/>
            <person name="Blake D."/>
            <person name="Billington K."/>
            <person name="Browne H."/>
            <person name="Dunn M."/>
            <person name="Hung S."/>
            <person name="Kawahara F."/>
            <person name="Miranda-Saavedra D."/>
            <person name="Mourier T."/>
            <person name="Nagra H."/>
            <person name="Otto T.D."/>
            <person name="Rawlings N."/>
            <person name="Sanchez A."/>
            <person name="Sanders M."/>
            <person name="Subramaniam C."/>
            <person name="Tay Y."/>
            <person name="Dear P."/>
            <person name="Doerig C."/>
            <person name="Gruber A."/>
            <person name="Parkinson J."/>
            <person name="Shirley M."/>
            <person name="Wan K.L."/>
            <person name="Berriman M."/>
            <person name="Tomley F."/>
            <person name="Pain A."/>
        </authorList>
    </citation>
    <scope>NUCLEOTIDE SEQUENCE [LARGE SCALE GENOMIC DNA]</scope>
    <source>
        <strain evidence="3">Houghton</strain>
    </source>
</reference>
<reference evidence="3" key="2">
    <citation type="submission" date="2013-10" db="EMBL/GenBank/DDBJ databases">
        <authorList>
            <person name="Aslett M."/>
        </authorList>
    </citation>
    <scope>NUCLEOTIDE SEQUENCE [LARGE SCALE GENOMIC DNA]</scope>
    <source>
        <strain evidence="3">Houghton</strain>
    </source>
</reference>
<proteinExistence type="predicted"/>
<dbReference type="VEuPathDB" id="ToxoDB:ETH_00034620"/>
<organism evidence="3 4">
    <name type="scientific">Eimeria tenella</name>
    <name type="common">Coccidian parasite</name>
    <dbReference type="NCBI Taxonomy" id="5802"/>
    <lineage>
        <taxon>Eukaryota</taxon>
        <taxon>Sar</taxon>
        <taxon>Alveolata</taxon>
        <taxon>Apicomplexa</taxon>
        <taxon>Conoidasida</taxon>
        <taxon>Coccidia</taxon>
        <taxon>Eucoccidiorida</taxon>
        <taxon>Eimeriorina</taxon>
        <taxon>Eimeriidae</taxon>
        <taxon>Eimeria</taxon>
    </lineage>
</organism>
<dbReference type="InterPro" id="IPR036020">
    <property type="entry name" value="WW_dom_sf"/>
</dbReference>
<dbReference type="EMBL" id="HG675627">
    <property type="protein sequence ID" value="CDJ41460.1"/>
    <property type="molecule type" value="Genomic_DNA"/>
</dbReference>
<protein>
    <recommendedName>
        <fullName evidence="2">WW domain-containing protein</fullName>
    </recommendedName>
</protein>
<evidence type="ECO:0000256" key="1">
    <source>
        <dbReference type="SAM" id="MobiDB-lite"/>
    </source>
</evidence>
<dbReference type="PROSITE" id="PS50020">
    <property type="entry name" value="WW_DOMAIN_2"/>
    <property type="match status" value="1"/>
</dbReference>
<feature type="region of interest" description="Disordered" evidence="1">
    <location>
        <begin position="609"/>
        <end position="741"/>
    </location>
</feature>
<dbReference type="Pfam" id="PF00397">
    <property type="entry name" value="WW"/>
    <property type="match status" value="1"/>
</dbReference>
<dbReference type="SUPFAM" id="SSF51045">
    <property type="entry name" value="WW domain"/>
    <property type="match status" value="1"/>
</dbReference>
<feature type="region of interest" description="Disordered" evidence="1">
    <location>
        <begin position="145"/>
        <end position="301"/>
    </location>
</feature>
<feature type="domain" description="WW" evidence="2">
    <location>
        <begin position="296"/>
        <end position="330"/>
    </location>
</feature>
<dbReference type="GeneID" id="25255982"/>
<feature type="region of interest" description="Disordered" evidence="1">
    <location>
        <begin position="1"/>
        <end position="114"/>
    </location>
</feature>
<feature type="compositionally biased region" description="Basic and acidic residues" evidence="1">
    <location>
        <begin position="19"/>
        <end position="28"/>
    </location>
</feature>
<dbReference type="SMART" id="SM00456">
    <property type="entry name" value="WW"/>
    <property type="match status" value="1"/>
</dbReference>
<dbReference type="CDD" id="cd00201">
    <property type="entry name" value="WW"/>
    <property type="match status" value="1"/>
</dbReference>
<name>U6L139_EIMTE</name>
<accession>U6L139</accession>
<dbReference type="OrthoDB" id="195748at2759"/>
<dbReference type="AlphaFoldDB" id="U6L139"/>